<protein>
    <submittedName>
        <fullName evidence="1">PAS domain-containing protein</fullName>
    </submittedName>
</protein>
<reference evidence="1 2" key="1">
    <citation type="submission" date="2019-12" db="EMBL/GenBank/DDBJ databases">
        <title>Snethiella sp. nov. sp. isolated from sea sand.</title>
        <authorList>
            <person name="Kim J."/>
            <person name="Jeong S.E."/>
            <person name="Jung H.S."/>
            <person name="Jeon C.O."/>
        </authorList>
    </citation>
    <scope>NUCLEOTIDE SEQUENCE [LARGE SCALE GENOMIC DNA]</scope>
    <source>
        <strain evidence="1 2">DP05</strain>
    </source>
</reference>
<dbReference type="InterPro" id="IPR009922">
    <property type="entry name" value="DUF1457"/>
</dbReference>
<dbReference type="EMBL" id="WTUW01000002">
    <property type="protein sequence ID" value="MZR31013.1"/>
    <property type="molecule type" value="Genomic_DNA"/>
</dbReference>
<evidence type="ECO:0000313" key="2">
    <source>
        <dbReference type="Proteomes" id="UP000476030"/>
    </source>
</evidence>
<dbReference type="Proteomes" id="UP000476030">
    <property type="component" value="Unassembled WGS sequence"/>
</dbReference>
<name>A0A6L8W937_9PROT</name>
<dbReference type="RefSeq" id="WP_161315549.1">
    <property type="nucleotide sequence ID" value="NZ_WTUW01000002.1"/>
</dbReference>
<accession>A0A6L8W937</accession>
<comment type="caution">
    <text evidence="1">The sequence shown here is derived from an EMBL/GenBank/DDBJ whole genome shotgun (WGS) entry which is preliminary data.</text>
</comment>
<organism evidence="1 2">
    <name type="scientific">Sneathiella litorea</name>
    <dbReference type="NCBI Taxonomy" id="2606216"/>
    <lineage>
        <taxon>Bacteria</taxon>
        <taxon>Pseudomonadati</taxon>
        <taxon>Pseudomonadota</taxon>
        <taxon>Alphaproteobacteria</taxon>
        <taxon>Sneathiellales</taxon>
        <taxon>Sneathiellaceae</taxon>
        <taxon>Sneathiella</taxon>
    </lineage>
</organism>
<dbReference type="Pfam" id="PF07310">
    <property type="entry name" value="PAS_5"/>
    <property type="match status" value="1"/>
</dbReference>
<keyword evidence="2" id="KW-1185">Reference proteome</keyword>
<sequence>MVYQKFDEIDWVTPDTKEFAYYWRSLDRDRVVPRHSSIDPTRISPLLPGIAIYEVRSRDEIVYRLAGTALVDHFGMEVTGKNFLDFWEGERREVVVDAIFDCISKPCGMFTKLQGISQKGRVETSVAVGFPLLDEDENCNRMVFYSTGFDRGSSRIPKEDKIKSLRADQSFFIYLYA</sequence>
<evidence type="ECO:0000313" key="1">
    <source>
        <dbReference type="EMBL" id="MZR31013.1"/>
    </source>
</evidence>
<dbReference type="AlphaFoldDB" id="A0A6L8W937"/>
<proteinExistence type="predicted"/>
<gene>
    <name evidence="1" type="ORF">GQE98_10255</name>
</gene>